<dbReference type="AlphaFoldDB" id="A0A1Y2DWA3"/>
<comment type="caution">
    <text evidence="3">The sequence shown here is derived from an EMBL/GenBank/DDBJ whole genome shotgun (WGS) entry which is preliminary data.</text>
</comment>
<reference evidence="3 4" key="1">
    <citation type="submission" date="2016-07" db="EMBL/GenBank/DDBJ databases">
        <title>Pervasive Adenine N6-methylation of Active Genes in Fungi.</title>
        <authorList>
            <consortium name="DOE Joint Genome Institute"/>
            <person name="Mondo S.J."/>
            <person name="Dannebaum R.O."/>
            <person name="Kuo R.C."/>
            <person name="Labutti K."/>
            <person name="Haridas S."/>
            <person name="Kuo A."/>
            <person name="Salamov A."/>
            <person name="Ahrendt S.R."/>
            <person name="Lipzen A."/>
            <person name="Sullivan W."/>
            <person name="Andreopoulos W.B."/>
            <person name="Clum A."/>
            <person name="Lindquist E."/>
            <person name="Daum C."/>
            <person name="Ramamoorthy G.K."/>
            <person name="Gryganskyi A."/>
            <person name="Culley D."/>
            <person name="Magnuson J.K."/>
            <person name="James T.Y."/>
            <person name="O'Malley M.A."/>
            <person name="Stajich J.E."/>
            <person name="Spatafora J.W."/>
            <person name="Visel A."/>
            <person name="Grigoriev I.V."/>
        </authorList>
    </citation>
    <scope>NUCLEOTIDE SEQUENCE [LARGE SCALE GENOMIC DNA]</scope>
    <source>
        <strain evidence="3 4">CBS 129021</strain>
    </source>
</reference>
<proteinExistence type="predicted"/>
<dbReference type="Proteomes" id="UP000193689">
    <property type="component" value="Unassembled WGS sequence"/>
</dbReference>
<keyword evidence="2" id="KW-0812">Transmembrane</keyword>
<gene>
    <name evidence="3" type="ORF">BCR38DRAFT_516680</name>
</gene>
<dbReference type="STRING" id="1141098.A0A1Y2DWA3"/>
<feature type="region of interest" description="Disordered" evidence="1">
    <location>
        <begin position="123"/>
        <end position="148"/>
    </location>
</feature>
<dbReference type="InParanoid" id="A0A1Y2DWA3"/>
<evidence type="ECO:0000313" key="4">
    <source>
        <dbReference type="Proteomes" id="UP000193689"/>
    </source>
</evidence>
<dbReference type="EMBL" id="MCFJ01000008">
    <property type="protein sequence ID" value="ORY63384.1"/>
    <property type="molecule type" value="Genomic_DNA"/>
</dbReference>
<evidence type="ECO:0000313" key="3">
    <source>
        <dbReference type="EMBL" id="ORY63384.1"/>
    </source>
</evidence>
<evidence type="ECO:0000256" key="1">
    <source>
        <dbReference type="SAM" id="MobiDB-lite"/>
    </source>
</evidence>
<feature type="compositionally biased region" description="Polar residues" evidence="1">
    <location>
        <begin position="228"/>
        <end position="238"/>
    </location>
</feature>
<keyword evidence="4" id="KW-1185">Reference proteome</keyword>
<feature type="transmembrane region" description="Helical" evidence="2">
    <location>
        <begin position="152"/>
        <end position="177"/>
    </location>
</feature>
<evidence type="ECO:0008006" key="5">
    <source>
        <dbReference type="Google" id="ProtNLM"/>
    </source>
</evidence>
<keyword evidence="2" id="KW-0472">Membrane</keyword>
<feature type="region of interest" description="Disordered" evidence="1">
    <location>
        <begin position="194"/>
        <end position="259"/>
    </location>
</feature>
<dbReference type="GeneID" id="63781317"/>
<feature type="compositionally biased region" description="Polar residues" evidence="1">
    <location>
        <begin position="249"/>
        <end position="258"/>
    </location>
</feature>
<accession>A0A1Y2DWA3</accession>
<protein>
    <recommendedName>
        <fullName evidence="5">Mid2 domain-containing protein</fullName>
    </recommendedName>
</protein>
<feature type="region of interest" description="Disordered" evidence="1">
    <location>
        <begin position="303"/>
        <end position="323"/>
    </location>
</feature>
<dbReference type="OrthoDB" id="3692311at2759"/>
<sequence length="323" mass="34144">MSDPKGELGLSCPNEGQFYICDTASIRFIGCCTVDPCTDGSGECPQASLRTSSFSSDHYNEVRPQTCVAPHNETTWYTCQAGPFLGCCESNPCQQGECPQSDLLAARLSDNARNAQVFLSSETTTASSSSSTSTPTSGATGTPSSNSLSSSLSLGAIVGISIGSAVVIFILLGILAYKSGCWARKKKLQQEFQESSKVSGPGSISPYDPHSPAFGTAAQWQDQHDRSTAGSHPNSPTSRLAPYSPNYFDPSSTSTYHQDAQLGGGGWHYDPRHASHMTGTTWNSVATSVAQKHHSGGGAMELEAMDTERPKVVSELPANDQLV</sequence>
<organism evidence="3 4">
    <name type="scientific">Pseudomassariella vexata</name>
    <dbReference type="NCBI Taxonomy" id="1141098"/>
    <lineage>
        <taxon>Eukaryota</taxon>
        <taxon>Fungi</taxon>
        <taxon>Dikarya</taxon>
        <taxon>Ascomycota</taxon>
        <taxon>Pezizomycotina</taxon>
        <taxon>Sordariomycetes</taxon>
        <taxon>Xylariomycetidae</taxon>
        <taxon>Amphisphaeriales</taxon>
        <taxon>Pseudomassariaceae</taxon>
        <taxon>Pseudomassariella</taxon>
    </lineage>
</organism>
<dbReference type="RefSeq" id="XP_040715041.1">
    <property type="nucleotide sequence ID" value="XM_040865105.1"/>
</dbReference>
<name>A0A1Y2DWA3_9PEZI</name>
<evidence type="ECO:0000256" key="2">
    <source>
        <dbReference type="SAM" id="Phobius"/>
    </source>
</evidence>
<keyword evidence="2" id="KW-1133">Transmembrane helix</keyword>